<dbReference type="PANTHER" id="PTHR28152">
    <property type="entry name" value="HYDROXYACYL-THIOESTER DEHYDRATASE TYPE 2, MITOCHONDRIAL"/>
    <property type="match status" value="1"/>
</dbReference>
<keyword evidence="3" id="KW-1185">Reference proteome</keyword>
<comment type="caution">
    <text evidence="2">The sequence shown here is derived from an EMBL/GenBank/DDBJ whole genome shotgun (WGS) entry which is preliminary data.</text>
</comment>
<accession>A0A2G1QJW4</accession>
<reference evidence="2 3" key="1">
    <citation type="submission" date="2017-10" db="EMBL/GenBank/DDBJ databases">
        <title>Sedimentibacterium mangrovi gen. nov., sp. nov., a novel member of family Phyllobacteriacea isolated from mangrove sediment.</title>
        <authorList>
            <person name="Liao H."/>
            <person name="Tian Y."/>
        </authorList>
    </citation>
    <scope>NUCLEOTIDE SEQUENCE [LARGE SCALE GENOMIC DNA]</scope>
    <source>
        <strain evidence="2 3">X9-2-2</strain>
    </source>
</reference>
<proteinExistence type="predicted"/>
<dbReference type="AlphaFoldDB" id="A0A2G1QJW4"/>
<dbReference type="PANTHER" id="PTHR28152:SF1">
    <property type="entry name" value="HYDROXYACYL-THIOESTER DEHYDRATASE TYPE 2, MITOCHONDRIAL"/>
    <property type="match status" value="1"/>
</dbReference>
<dbReference type="GO" id="GO:0019171">
    <property type="term" value="F:(3R)-hydroxyacyl-[acyl-carrier-protein] dehydratase activity"/>
    <property type="evidence" value="ECO:0007669"/>
    <property type="project" value="TreeGrafter"/>
</dbReference>
<protein>
    <submittedName>
        <fullName evidence="2">Acyl-CoA dehydrogenase</fullName>
    </submittedName>
</protein>
<dbReference type="SUPFAM" id="SSF54637">
    <property type="entry name" value="Thioesterase/thiol ester dehydrase-isomerase"/>
    <property type="match status" value="1"/>
</dbReference>
<dbReference type="Gene3D" id="3.10.129.10">
    <property type="entry name" value="Hotdog Thioesterase"/>
    <property type="match status" value="2"/>
</dbReference>
<dbReference type="Proteomes" id="UP000221168">
    <property type="component" value="Unassembled WGS sequence"/>
</dbReference>
<dbReference type="InterPro" id="IPR029069">
    <property type="entry name" value="HotDog_dom_sf"/>
</dbReference>
<dbReference type="EMBL" id="PDVP01000013">
    <property type="protein sequence ID" value="PHP65751.1"/>
    <property type="molecule type" value="Genomic_DNA"/>
</dbReference>
<sequence length="285" mass="30965">MSDMSEPLDTWVGRSERQTDIISADVLTRLAATLDHDRPAVAAGDIAPPLAHWLHFLPDTRQSGLGPDGHPLRGGFLPPVHHLPRRMWAGSRLTFPGDLKAGMTVERRSTITQVKEKSGSAGDLVFVTVRHEFGEPGGEALVTDEHDIVYRAMTGPAVTPAPAAPPPGAWSRSLVPDAVLLFRFSALTFNGHRIHYDRDYVTREEGYPGLVVHGPLTATLLVDLLRREMPGARLAGFSFRARSPLFDGNRMTVHGNPPDADGRVQLWATNHEGGLAMEAEATVSS</sequence>
<name>A0A2G1QJW4_9HYPH</name>
<dbReference type="InterPro" id="IPR052741">
    <property type="entry name" value="Mitochondrial_HTD2"/>
</dbReference>
<evidence type="ECO:0000313" key="3">
    <source>
        <dbReference type="Proteomes" id="UP000221168"/>
    </source>
</evidence>
<feature type="domain" description="FAS1-like dehydratase" evidence="1">
    <location>
        <begin position="15"/>
        <end position="142"/>
    </location>
</feature>
<evidence type="ECO:0000313" key="2">
    <source>
        <dbReference type="EMBL" id="PHP65751.1"/>
    </source>
</evidence>
<organism evidence="2 3">
    <name type="scientific">Zhengella mangrovi</name>
    <dbReference type="NCBI Taxonomy" id="1982044"/>
    <lineage>
        <taxon>Bacteria</taxon>
        <taxon>Pseudomonadati</taxon>
        <taxon>Pseudomonadota</taxon>
        <taxon>Alphaproteobacteria</taxon>
        <taxon>Hyphomicrobiales</taxon>
        <taxon>Notoacmeibacteraceae</taxon>
        <taxon>Zhengella</taxon>
    </lineage>
</organism>
<dbReference type="Pfam" id="PF13452">
    <property type="entry name" value="FAS1_DH_region"/>
    <property type="match status" value="1"/>
</dbReference>
<evidence type="ECO:0000259" key="1">
    <source>
        <dbReference type="Pfam" id="PF13452"/>
    </source>
</evidence>
<gene>
    <name evidence="2" type="ORF">CSC94_18060</name>
</gene>
<dbReference type="OrthoDB" id="7183822at2"/>
<dbReference type="InterPro" id="IPR039569">
    <property type="entry name" value="FAS1-like_DH_region"/>
</dbReference>